<proteinExistence type="inferred from homology"/>
<name>A0A2X0QTH1_9PROT</name>
<keyword evidence="2" id="KW-0446">Lipid-binding</keyword>
<protein>
    <recommendedName>
        <fullName evidence="2">Outer membrane lipoprotein Blc</fullName>
    </recommendedName>
</protein>
<evidence type="ECO:0000313" key="4">
    <source>
        <dbReference type="EMBL" id="SPS05409.1"/>
    </source>
</evidence>
<evidence type="ECO:0000256" key="2">
    <source>
        <dbReference type="PIRNR" id="PIRNR036893"/>
    </source>
</evidence>
<dbReference type="InterPro" id="IPR002446">
    <property type="entry name" value="Lipocalin_bac"/>
</dbReference>
<feature type="domain" description="Lipocalin/cytosolic fatty-acid binding" evidence="3">
    <location>
        <begin position="43"/>
        <end position="188"/>
    </location>
</feature>
<dbReference type="Gene3D" id="2.40.128.20">
    <property type="match status" value="1"/>
</dbReference>
<dbReference type="GO" id="GO:0009279">
    <property type="term" value="C:cell outer membrane"/>
    <property type="evidence" value="ECO:0007669"/>
    <property type="project" value="UniProtKB-SubCell"/>
</dbReference>
<dbReference type="PIRSF" id="PIRSF036893">
    <property type="entry name" value="Lipocalin_ApoD"/>
    <property type="match status" value="1"/>
</dbReference>
<evidence type="ECO:0000256" key="1">
    <source>
        <dbReference type="ARBA" id="ARBA00006889"/>
    </source>
</evidence>
<dbReference type="InterPro" id="IPR000566">
    <property type="entry name" value="Lipocln_cytosolic_FA-bd_dom"/>
</dbReference>
<dbReference type="InterPro" id="IPR047202">
    <property type="entry name" value="Lipocalin_Blc-like_dom"/>
</dbReference>
<reference evidence="4" key="1">
    <citation type="submission" date="2018-05" db="EMBL/GenBank/DDBJ databases">
        <authorList>
            <person name="Lanie J.A."/>
            <person name="Ng W.-L."/>
            <person name="Kazmierczak K.M."/>
            <person name="Andrzejewski T.M."/>
            <person name="Davidsen T.M."/>
            <person name="Wayne K.J."/>
            <person name="Tettelin H."/>
            <person name="Glass J.I."/>
            <person name="Rusch D."/>
            <person name="Podicherti R."/>
            <person name="Tsui H.-C.T."/>
            <person name="Winkler M.E."/>
        </authorList>
    </citation>
    <scope>NUCLEOTIDE SEQUENCE</scope>
    <source>
        <strain evidence="4">KNB</strain>
    </source>
</reference>
<accession>A0A2X0QTH1</accession>
<organism evidence="4">
    <name type="scientific">Candidatus Nitrotoga fabula</name>
    <dbReference type="NCBI Taxonomy" id="2182327"/>
    <lineage>
        <taxon>Bacteria</taxon>
        <taxon>Pseudomonadati</taxon>
        <taxon>Pseudomonadota</taxon>
        <taxon>Betaproteobacteria</taxon>
        <taxon>Nitrosomonadales</taxon>
        <taxon>Gallionellaceae</taxon>
        <taxon>Candidatus Nitrotoga</taxon>
    </lineage>
</organism>
<comment type="similarity">
    <text evidence="1 2">Belongs to the calycin superfamily. Lipocalin family.</text>
</comment>
<feature type="chain" id="PRO_5015802540" description="Outer membrane lipoprotein Blc" evidence="2">
    <location>
        <begin position="22"/>
        <end position="205"/>
    </location>
</feature>
<dbReference type="CDD" id="cd19438">
    <property type="entry name" value="lipocalin_Blc-like"/>
    <property type="match status" value="1"/>
</dbReference>
<dbReference type="InterPro" id="IPR022271">
    <property type="entry name" value="Lipocalin_ApoD"/>
</dbReference>
<dbReference type="InterPro" id="IPR012674">
    <property type="entry name" value="Calycin"/>
</dbReference>
<comment type="subunit">
    <text evidence="2">Homodimer.</text>
</comment>
<dbReference type="Pfam" id="PF08212">
    <property type="entry name" value="Lipocalin_2"/>
    <property type="match status" value="1"/>
</dbReference>
<evidence type="ECO:0000259" key="3">
    <source>
        <dbReference type="Pfam" id="PF08212"/>
    </source>
</evidence>
<dbReference type="EMBL" id="LS423452">
    <property type="protein sequence ID" value="SPS05409.1"/>
    <property type="molecule type" value="Genomic_DNA"/>
</dbReference>
<keyword evidence="2" id="KW-0998">Cell outer membrane</keyword>
<dbReference type="PRINTS" id="PR01171">
    <property type="entry name" value="BCTLIPOCALIN"/>
</dbReference>
<dbReference type="GO" id="GO:0008289">
    <property type="term" value="F:lipid binding"/>
    <property type="evidence" value="ECO:0007669"/>
    <property type="project" value="UniProtKB-UniRule"/>
</dbReference>
<keyword evidence="2" id="KW-0472">Membrane</keyword>
<sequence>MQCKLILVIFSLFTFTASAMATNDGIEASFPASREPLIPIPSLDVPRYMGTWYEIAKFPNFFQQKCVSDTHAEYAIREDRSIQVVNRCKLESGEMDEAIGVAKQLGEGTSSRLKVRFAPAWLSFIPAVWGDYWIIDLDEQYQLAAVSEPERKYLWVLSRTPQVGQPAYQSLLRRLEKKGLDVSKLVITRHGDASRIPESRTTVTE</sequence>
<keyword evidence="2" id="KW-0449">Lipoprotein</keyword>
<dbReference type="PANTHER" id="PTHR10612:SF34">
    <property type="entry name" value="APOLIPOPROTEIN D"/>
    <property type="match status" value="1"/>
</dbReference>
<dbReference type="SUPFAM" id="SSF50814">
    <property type="entry name" value="Lipocalins"/>
    <property type="match status" value="1"/>
</dbReference>
<dbReference type="AlphaFoldDB" id="A0A2X0QTH1"/>
<dbReference type="PANTHER" id="PTHR10612">
    <property type="entry name" value="APOLIPOPROTEIN D"/>
    <property type="match status" value="1"/>
</dbReference>
<comment type="function">
    <text evidence="2">Involved in the storage or transport of lipids necessary for membrane maintenance under stressful conditions. Displays a binding preference for lysophospholipids.</text>
</comment>
<feature type="signal peptide" evidence="2">
    <location>
        <begin position="1"/>
        <end position="21"/>
    </location>
</feature>
<comment type="subcellular location">
    <subcellularLocation>
        <location evidence="2">Cell outer membrane</location>
    </subcellularLocation>
</comment>
<keyword evidence="2" id="KW-0732">Signal</keyword>
<gene>
    <name evidence="4" type="ORF">NITFAB_0999</name>
</gene>
<dbReference type="GO" id="GO:0006950">
    <property type="term" value="P:response to stress"/>
    <property type="evidence" value="ECO:0007669"/>
    <property type="project" value="UniProtKB-ARBA"/>
</dbReference>